<reference evidence="2 3" key="1">
    <citation type="submission" date="2018-06" db="EMBL/GenBank/DDBJ databases">
        <title>Genomic Encyclopedia of Type Strains, Phase IV (KMG-IV): sequencing the most valuable type-strain genomes for metagenomic binning, comparative biology and taxonomic classification.</title>
        <authorList>
            <person name="Goeker M."/>
        </authorList>
    </citation>
    <scope>NUCLEOTIDE SEQUENCE [LARGE SCALE GENOMIC DNA]</scope>
    <source>
        <strain evidence="2 3">DSM 18048</strain>
    </source>
</reference>
<protein>
    <submittedName>
        <fullName evidence="2">Glyoxylase-like metal-dependent hydrolase (Beta-lactamase superfamily II)</fullName>
    </submittedName>
</protein>
<feature type="domain" description="Metallo-beta-lactamase" evidence="1">
    <location>
        <begin position="15"/>
        <end position="211"/>
    </location>
</feature>
<sequence>MIRPVDLQFQGLAGVISSYVIESEDGPIVVDPGPSRTLNRLEEALGESGAHLSDVRHVLLTHIHLDHAGAAGTISERSGARVYVHARGAAHLSRPDRLLASASQIYGEHMDALWGEMRPIPGDRLEVLSGGESLDVGGLSFTAHDSPGHAVHHLAWQLGEDLFCGDVGGIRLTKPMTPRAPTPPPDIDLEAWRASVARLRALDVSKLHLAHFGSYGGARAAVQEHWDGLLRAMNVDADRVREGLARGDDLSVVTDDFTAALTRDLDTEQPGLGGRMRFASPAWMSVQGLARYWRKKEVRS</sequence>
<dbReference type="Proteomes" id="UP000248326">
    <property type="component" value="Unassembled WGS sequence"/>
</dbReference>
<evidence type="ECO:0000313" key="2">
    <source>
        <dbReference type="EMBL" id="PYE53338.1"/>
    </source>
</evidence>
<comment type="caution">
    <text evidence="2">The sequence shown here is derived from an EMBL/GenBank/DDBJ whole genome shotgun (WGS) entry which is preliminary data.</text>
</comment>
<dbReference type="AlphaFoldDB" id="A0A318SHD3"/>
<dbReference type="SMART" id="SM00849">
    <property type="entry name" value="Lactamase_B"/>
    <property type="match status" value="1"/>
</dbReference>
<dbReference type="Gene3D" id="3.60.15.10">
    <property type="entry name" value="Ribonuclease Z/Hydroxyacylglutathione hydrolase-like"/>
    <property type="match status" value="1"/>
</dbReference>
<keyword evidence="3" id="KW-1185">Reference proteome</keyword>
<keyword evidence="2" id="KW-0378">Hydrolase</keyword>
<dbReference type="GO" id="GO:0016787">
    <property type="term" value="F:hydrolase activity"/>
    <property type="evidence" value="ECO:0007669"/>
    <property type="project" value="UniProtKB-KW"/>
</dbReference>
<evidence type="ECO:0000259" key="1">
    <source>
        <dbReference type="SMART" id="SM00849"/>
    </source>
</evidence>
<dbReference type="InterPro" id="IPR050855">
    <property type="entry name" value="NDM-1-like"/>
</dbReference>
<dbReference type="PANTHER" id="PTHR42951">
    <property type="entry name" value="METALLO-BETA-LACTAMASE DOMAIN-CONTAINING"/>
    <property type="match status" value="1"/>
</dbReference>
<dbReference type="OrthoDB" id="333278at2"/>
<evidence type="ECO:0000313" key="3">
    <source>
        <dbReference type="Proteomes" id="UP000248326"/>
    </source>
</evidence>
<proteinExistence type="predicted"/>
<dbReference type="CDD" id="cd07726">
    <property type="entry name" value="ST1585-like_MBL-fold"/>
    <property type="match status" value="1"/>
</dbReference>
<dbReference type="InterPro" id="IPR037482">
    <property type="entry name" value="ST1585_MBL-fold"/>
</dbReference>
<dbReference type="PANTHER" id="PTHR42951:SF22">
    <property type="entry name" value="METALLO BETA-LACTAMASE SUPERFAMILY LIPOPROTEIN"/>
    <property type="match status" value="1"/>
</dbReference>
<accession>A0A318SHD3</accession>
<organism evidence="2 3">
    <name type="scientific">Deinococcus yavapaiensis KR-236</name>
    <dbReference type="NCBI Taxonomy" id="694435"/>
    <lineage>
        <taxon>Bacteria</taxon>
        <taxon>Thermotogati</taxon>
        <taxon>Deinococcota</taxon>
        <taxon>Deinococci</taxon>
        <taxon>Deinococcales</taxon>
        <taxon>Deinococcaceae</taxon>
        <taxon>Deinococcus</taxon>
    </lineage>
</organism>
<dbReference type="RefSeq" id="WP_110887133.1">
    <property type="nucleotide sequence ID" value="NZ_QJSX01000009.1"/>
</dbReference>
<dbReference type="Pfam" id="PF00753">
    <property type="entry name" value="Lactamase_B"/>
    <property type="match status" value="1"/>
</dbReference>
<name>A0A318SHD3_9DEIO</name>
<dbReference type="InterPro" id="IPR001279">
    <property type="entry name" value="Metallo-B-lactamas"/>
</dbReference>
<dbReference type="EMBL" id="QJSX01000009">
    <property type="protein sequence ID" value="PYE53338.1"/>
    <property type="molecule type" value="Genomic_DNA"/>
</dbReference>
<gene>
    <name evidence="2" type="ORF">DES52_109112</name>
</gene>
<dbReference type="InterPro" id="IPR036866">
    <property type="entry name" value="RibonucZ/Hydroxyglut_hydro"/>
</dbReference>
<dbReference type="SUPFAM" id="SSF56281">
    <property type="entry name" value="Metallo-hydrolase/oxidoreductase"/>
    <property type="match status" value="1"/>
</dbReference>